<dbReference type="PROSITE" id="PS51257">
    <property type="entry name" value="PROKAR_LIPOPROTEIN"/>
    <property type="match status" value="1"/>
</dbReference>
<dbReference type="Proteomes" id="UP000243463">
    <property type="component" value="Unassembled WGS sequence"/>
</dbReference>
<keyword evidence="3" id="KW-1185">Reference proteome</keyword>
<keyword evidence="1" id="KW-0732">Signal</keyword>
<feature type="signal peptide" evidence="1">
    <location>
        <begin position="1"/>
        <end position="19"/>
    </location>
</feature>
<sequence>MLKKILILCPLVMMLSACATGGDGAASTPAGGQSTTQQLGVSALKMAVNAKCVNELNNMTIWKTASQAMTSEQQQNVQTKVCGCVSDKAPESVTAVDLANAAFNTQARTQIAAKAIDKTITTCLAEVSK</sequence>
<dbReference type="OrthoDB" id="8607029at2"/>
<evidence type="ECO:0000313" key="3">
    <source>
        <dbReference type="Proteomes" id="UP000243463"/>
    </source>
</evidence>
<dbReference type="EMBL" id="FZLN01000001">
    <property type="protein sequence ID" value="SNQ28862.1"/>
    <property type="molecule type" value="Genomic_DNA"/>
</dbReference>
<evidence type="ECO:0008006" key="4">
    <source>
        <dbReference type="Google" id="ProtNLM"/>
    </source>
</evidence>
<evidence type="ECO:0000313" key="2">
    <source>
        <dbReference type="EMBL" id="SNQ28862.1"/>
    </source>
</evidence>
<feature type="chain" id="PRO_5013256542" description="Lipoprotein" evidence="1">
    <location>
        <begin position="20"/>
        <end position="129"/>
    </location>
</feature>
<dbReference type="RefSeq" id="WP_088822879.1">
    <property type="nucleotide sequence ID" value="NZ_FZLN01000001.1"/>
</dbReference>
<evidence type="ECO:0000256" key="1">
    <source>
        <dbReference type="SAM" id="SignalP"/>
    </source>
</evidence>
<protein>
    <recommendedName>
        <fullName evidence="4">Lipoprotein</fullName>
    </recommendedName>
</protein>
<dbReference type="AlphaFoldDB" id="A0A217EEY9"/>
<proteinExistence type="predicted"/>
<accession>A0A217EEY9</accession>
<name>A0A217EEY9_9GAMM</name>
<reference evidence="3" key="1">
    <citation type="submission" date="2017-06" db="EMBL/GenBank/DDBJ databases">
        <authorList>
            <person name="Varghese N."/>
            <person name="Submissions S."/>
        </authorList>
    </citation>
    <scope>NUCLEOTIDE SEQUENCE [LARGE SCALE GENOMIC DNA]</scope>
    <source>
        <strain evidence="3">ANC 5114</strain>
    </source>
</reference>
<organism evidence="2 3">
    <name type="scientific">Acinetobacter apis</name>
    <dbReference type="NCBI Taxonomy" id="1229165"/>
    <lineage>
        <taxon>Bacteria</taxon>
        <taxon>Pseudomonadati</taxon>
        <taxon>Pseudomonadota</taxon>
        <taxon>Gammaproteobacteria</taxon>
        <taxon>Moraxellales</taxon>
        <taxon>Moraxellaceae</taxon>
        <taxon>Acinetobacter</taxon>
    </lineage>
</organism>
<gene>
    <name evidence="2" type="ORF">SAMN05444584_0790</name>
</gene>